<feature type="domain" description="Ubiquitin-like" evidence="12">
    <location>
        <begin position="4"/>
        <end position="72"/>
    </location>
</feature>
<accession>A0A8C4N8V3</accession>
<reference evidence="14" key="1">
    <citation type="submission" date="2025-08" db="UniProtKB">
        <authorList>
            <consortium name="Ensembl"/>
        </authorList>
    </citation>
    <scope>IDENTIFICATION</scope>
</reference>
<dbReference type="GO" id="GO:0016579">
    <property type="term" value="P:protein deubiquitination"/>
    <property type="evidence" value="ECO:0007669"/>
    <property type="project" value="InterPro"/>
</dbReference>
<dbReference type="InterPro" id="IPR038765">
    <property type="entry name" value="Papain-like_cys_pep_sf"/>
</dbReference>
<evidence type="ECO:0000259" key="13">
    <source>
        <dbReference type="PROSITE" id="PS50235"/>
    </source>
</evidence>
<dbReference type="PANTHER" id="PTHR43982">
    <property type="entry name" value="UBIQUITIN CARBOXYL-TERMINAL HYDROLASE"/>
    <property type="match status" value="1"/>
</dbReference>
<evidence type="ECO:0000256" key="4">
    <source>
        <dbReference type="ARBA" id="ARBA00014611"/>
    </source>
</evidence>
<evidence type="ECO:0000313" key="14">
    <source>
        <dbReference type="Ensembl" id="ENSEBUP00000002542.1"/>
    </source>
</evidence>
<organism evidence="14 15">
    <name type="scientific">Eptatretus burgeri</name>
    <name type="common">Inshore hagfish</name>
    <dbReference type="NCBI Taxonomy" id="7764"/>
    <lineage>
        <taxon>Eukaryota</taxon>
        <taxon>Metazoa</taxon>
        <taxon>Chordata</taxon>
        <taxon>Craniata</taxon>
        <taxon>Vertebrata</taxon>
        <taxon>Cyclostomata</taxon>
        <taxon>Myxini</taxon>
        <taxon>Myxiniformes</taxon>
        <taxon>Myxinidae</taxon>
        <taxon>Eptatretinae</taxon>
        <taxon>Eptatretus</taxon>
    </lineage>
</organism>
<dbReference type="GO" id="GO:0004843">
    <property type="term" value="F:cysteine-type deubiquitinase activity"/>
    <property type="evidence" value="ECO:0007669"/>
    <property type="project" value="UniProtKB-EC"/>
</dbReference>
<sequence>MPHLKVFIKWGRQSLSDLFIDPEQPPLVLKTELCKLTGVQPERQRLLLQGTALKDDTWGRCKLRDGANLILIGSPGDLPSEPVKKTTFIEDLTSVQMGLSVDVPTGLMNMGNSCFLNATLQCLRTASPLHDALCRFKVSSINDPAQRFAAALADLYLSMDRITMQSQADGEDDRVTQESHDIQALHEIMTCGGQRSLFDQVVDRTAMDLQWQKPVQVAVPVAVLKALQQSESAFAEIGSDGLYVQQDALHCWCKILQLLREVLEGHRSWRELEAWQNK</sequence>
<dbReference type="InterPro" id="IPR018200">
    <property type="entry name" value="USP_CS"/>
</dbReference>
<evidence type="ECO:0000256" key="6">
    <source>
        <dbReference type="ARBA" id="ARBA00022786"/>
    </source>
</evidence>
<evidence type="ECO:0000313" key="15">
    <source>
        <dbReference type="Proteomes" id="UP000694388"/>
    </source>
</evidence>
<dbReference type="Pfam" id="PF00240">
    <property type="entry name" value="ubiquitin"/>
    <property type="match status" value="1"/>
</dbReference>
<evidence type="ECO:0000256" key="5">
    <source>
        <dbReference type="ARBA" id="ARBA00022670"/>
    </source>
</evidence>
<name>A0A8C4N8V3_EPTBU</name>
<evidence type="ECO:0000256" key="7">
    <source>
        <dbReference type="ARBA" id="ARBA00022801"/>
    </source>
</evidence>
<keyword evidence="6" id="KW-0833">Ubl conjugation pathway</keyword>
<dbReference type="InterPro" id="IPR044635">
    <property type="entry name" value="UBP14-like"/>
</dbReference>
<dbReference type="Gene3D" id="3.90.70.10">
    <property type="entry name" value="Cysteine proteinases"/>
    <property type="match status" value="1"/>
</dbReference>
<keyword evidence="7" id="KW-0378">Hydrolase</keyword>
<dbReference type="SUPFAM" id="SSF54236">
    <property type="entry name" value="Ubiquitin-like"/>
    <property type="match status" value="1"/>
</dbReference>
<comment type="catalytic activity">
    <reaction evidence="1">
        <text>Thiol-dependent hydrolysis of ester, thioester, amide, peptide and isopeptide bonds formed by the C-terminal Gly of ubiquitin (a 76-residue protein attached to proteins as an intracellular targeting signal).</text>
        <dbReference type="EC" id="3.4.19.12"/>
    </reaction>
</comment>
<dbReference type="PROSITE" id="PS00299">
    <property type="entry name" value="UBIQUITIN_1"/>
    <property type="match status" value="1"/>
</dbReference>
<dbReference type="PANTHER" id="PTHR43982:SF1">
    <property type="entry name" value="UBIQUITIN CARBOXYL-TERMINAL HYDROLASE 14"/>
    <property type="match status" value="1"/>
</dbReference>
<evidence type="ECO:0000256" key="11">
    <source>
        <dbReference type="ARBA" id="ARBA00032096"/>
    </source>
</evidence>
<feature type="domain" description="USP" evidence="13">
    <location>
        <begin position="105"/>
        <end position="278"/>
    </location>
</feature>
<dbReference type="InterPro" id="IPR028889">
    <property type="entry name" value="USP"/>
</dbReference>
<dbReference type="EC" id="3.4.19.12" evidence="3"/>
<dbReference type="PROSITE" id="PS00972">
    <property type="entry name" value="USP_1"/>
    <property type="match status" value="1"/>
</dbReference>
<evidence type="ECO:0000256" key="3">
    <source>
        <dbReference type="ARBA" id="ARBA00012759"/>
    </source>
</evidence>
<evidence type="ECO:0000256" key="8">
    <source>
        <dbReference type="ARBA" id="ARBA00022807"/>
    </source>
</evidence>
<dbReference type="InterPro" id="IPR019954">
    <property type="entry name" value="Ubiquitin_CS"/>
</dbReference>
<dbReference type="Ensembl" id="ENSEBUT00000002898.1">
    <property type="protein sequence ID" value="ENSEBUP00000002542.1"/>
    <property type="gene ID" value="ENSEBUG00000001967.1"/>
</dbReference>
<dbReference type="InterPro" id="IPR000626">
    <property type="entry name" value="Ubiquitin-like_dom"/>
</dbReference>
<protein>
    <recommendedName>
        <fullName evidence="4">Ubiquitin carboxyl-terminal hydrolase 14</fullName>
        <ecNumber evidence="3">3.4.19.12</ecNumber>
    </recommendedName>
    <alternativeName>
        <fullName evidence="9">Deubiquitinating enzyme 14</fullName>
    </alternativeName>
    <alternativeName>
        <fullName evidence="10">Ubiquitin thioesterase 14</fullName>
    </alternativeName>
    <alternativeName>
        <fullName evidence="11">Ubiquitin-specific-processing protease 14</fullName>
    </alternativeName>
</protein>
<dbReference type="GO" id="GO:0061136">
    <property type="term" value="P:regulation of proteasomal protein catabolic process"/>
    <property type="evidence" value="ECO:0007669"/>
    <property type="project" value="TreeGrafter"/>
</dbReference>
<dbReference type="AlphaFoldDB" id="A0A8C4N8V3"/>
<dbReference type="GeneTree" id="ENSGT00390000009615"/>
<dbReference type="Proteomes" id="UP000694388">
    <property type="component" value="Unplaced"/>
</dbReference>
<dbReference type="SUPFAM" id="SSF54001">
    <property type="entry name" value="Cysteine proteinases"/>
    <property type="match status" value="1"/>
</dbReference>
<evidence type="ECO:0000256" key="1">
    <source>
        <dbReference type="ARBA" id="ARBA00000707"/>
    </source>
</evidence>
<dbReference type="PROSITE" id="PS50053">
    <property type="entry name" value="UBIQUITIN_2"/>
    <property type="match status" value="1"/>
</dbReference>
<comment type="similarity">
    <text evidence="2">Belongs to the peptidase C19 family. USP14/UBP6 subfamily.</text>
</comment>
<evidence type="ECO:0000256" key="10">
    <source>
        <dbReference type="ARBA" id="ARBA00029889"/>
    </source>
</evidence>
<dbReference type="PROSITE" id="PS50235">
    <property type="entry name" value="USP_3"/>
    <property type="match status" value="1"/>
</dbReference>
<dbReference type="GO" id="GO:0070628">
    <property type="term" value="F:proteasome binding"/>
    <property type="evidence" value="ECO:0007669"/>
    <property type="project" value="TreeGrafter"/>
</dbReference>
<proteinExistence type="inferred from homology"/>
<evidence type="ECO:0000259" key="12">
    <source>
        <dbReference type="PROSITE" id="PS50053"/>
    </source>
</evidence>
<keyword evidence="5" id="KW-0645">Protease</keyword>
<dbReference type="Gene3D" id="3.10.20.90">
    <property type="entry name" value="Phosphatidylinositol 3-kinase Catalytic Subunit, Chain A, domain 1"/>
    <property type="match status" value="1"/>
</dbReference>
<dbReference type="GO" id="GO:0043161">
    <property type="term" value="P:proteasome-mediated ubiquitin-dependent protein catabolic process"/>
    <property type="evidence" value="ECO:0007669"/>
    <property type="project" value="InterPro"/>
</dbReference>
<dbReference type="Pfam" id="PF00443">
    <property type="entry name" value="UCH"/>
    <property type="match status" value="1"/>
</dbReference>
<keyword evidence="8" id="KW-0788">Thiol protease</keyword>
<dbReference type="InterPro" id="IPR029071">
    <property type="entry name" value="Ubiquitin-like_domsf"/>
</dbReference>
<reference evidence="14" key="2">
    <citation type="submission" date="2025-09" db="UniProtKB">
        <authorList>
            <consortium name="Ensembl"/>
        </authorList>
    </citation>
    <scope>IDENTIFICATION</scope>
</reference>
<evidence type="ECO:0000256" key="9">
    <source>
        <dbReference type="ARBA" id="ARBA00029877"/>
    </source>
</evidence>
<keyword evidence="15" id="KW-1185">Reference proteome</keyword>
<evidence type="ECO:0000256" key="2">
    <source>
        <dbReference type="ARBA" id="ARBA00008739"/>
    </source>
</evidence>
<dbReference type="SMART" id="SM00213">
    <property type="entry name" value="UBQ"/>
    <property type="match status" value="1"/>
</dbReference>
<dbReference type="InterPro" id="IPR001394">
    <property type="entry name" value="Peptidase_C19_UCH"/>
</dbReference>